<dbReference type="RefSeq" id="XP_044373443.1">
    <property type="nucleotide sequence ID" value="XM_044517508.1"/>
</dbReference>
<dbReference type="Gramene" id="TraesJUL1B03G00351960.1">
    <property type="protein sequence ID" value="TraesJUL1B03G00351960.1"/>
    <property type="gene ID" value="TraesJUL1B03G00351960"/>
</dbReference>
<dbReference type="OrthoDB" id="2017665at2759"/>
<evidence type="ECO:0000256" key="11">
    <source>
        <dbReference type="SAM" id="SignalP"/>
    </source>
</evidence>
<keyword evidence="8" id="KW-0604">Photosystem II</keyword>
<dbReference type="GO" id="GO:0015979">
    <property type="term" value="P:photosynthesis"/>
    <property type="evidence" value="ECO:0007669"/>
    <property type="project" value="UniProtKB-KW"/>
</dbReference>
<dbReference type="PANTHER" id="PTHR34552">
    <property type="entry name" value="PHOTOSYSTEM II REACTION CENTER W PROTEIN, CHLOROPLASTIC"/>
    <property type="match status" value="1"/>
</dbReference>
<dbReference type="Gramene" id="TraesROB_scaffold_021900_01G000100.1">
    <property type="protein sequence ID" value="TraesROB_scaffold_021900_01G000100.1"/>
    <property type="gene ID" value="TraesROB_scaffold_021900_01G000100"/>
</dbReference>
<dbReference type="Gramene" id="TraesARI1B03G00355690.1">
    <property type="protein sequence ID" value="TraesARI1B03G00355690.1"/>
    <property type="gene ID" value="TraesARI1B03G00355690"/>
</dbReference>
<dbReference type="Gramene" id="TraesPARA_EIv1.0_0193470.1">
    <property type="protein sequence ID" value="TraesPARA_EIv1.0_0193470.1.CDS"/>
    <property type="gene ID" value="TraesPARA_EIv1.0_0193470"/>
</dbReference>
<reference evidence="12" key="1">
    <citation type="submission" date="2018-08" db="EMBL/GenBank/DDBJ databases">
        <authorList>
            <person name="Rossello M."/>
        </authorList>
    </citation>
    <scope>NUCLEOTIDE SEQUENCE [LARGE SCALE GENOMIC DNA]</scope>
    <source>
        <strain evidence="12">cv. Chinese Spring</strain>
    </source>
</reference>
<evidence type="ECO:0000256" key="7">
    <source>
        <dbReference type="ARBA" id="ARBA00023136"/>
    </source>
</evidence>
<dbReference type="Gramene" id="TraesLDM1B03G00352080.1">
    <property type="protein sequence ID" value="TraesLDM1B03G00352080.1"/>
    <property type="gene ID" value="TraesLDM1B03G00352080"/>
</dbReference>
<dbReference type="Gramene" id="TraesSYM1B03G00358060.1">
    <property type="protein sequence ID" value="TraesSYM1B03G00358060.1"/>
    <property type="gene ID" value="TraesSYM1B03G00358060"/>
</dbReference>
<reference evidence="12" key="2">
    <citation type="submission" date="2018-10" db="UniProtKB">
        <authorList>
            <consortium name="EnsemblPlants"/>
        </authorList>
    </citation>
    <scope>IDENTIFICATION</scope>
</reference>
<dbReference type="Gramene" id="TraesWEE_scaffold_032315_01G000400.1">
    <property type="protein sequence ID" value="TraesWEE_scaffold_032315_01G000400.1"/>
    <property type="gene ID" value="TraesWEE_scaffold_032315_01G000400"/>
</dbReference>
<dbReference type="STRING" id="4565.A0A3B5Z1U3"/>
<dbReference type="GO" id="GO:0042549">
    <property type="term" value="P:photosystem II stabilization"/>
    <property type="evidence" value="ECO:0000318"/>
    <property type="project" value="GO_Central"/>
</dbReference>
<feature type="transmembrane region" description="Helical" evidence="10">
    <location>
        <begin position="91"/>
        <end position="110"/>
    </location>
</feature>
<evidence type="ECO:0000256" key="4">
    <source>
        <dbReference type="ARBA" id="ARBA00022531"/>
    </source>
</evidence>
<evidence type="ECO:0000256" key="3">
    <source>
        <dbReference type="ARBA" id="ARBA00022528"/>
    </source>
</evidence>
<evidence type="ECO:0000256" key="2">
    <source>
        <dbReference type="ARBA" id="ARBA00010395"/>
    </source>
</evidence>
<keyword evidence="13" id="KW-1185">Reference proteome</keyword>
<keyword evidence="6" id="KW-0793">Thylakoid</keyword>
<dbReference type="Gramene" id="TraesSTA1B03G00350790.1">
    <property type="protein sequence ID" value="TraesSTA1B03G00350790.1"/>
    <property type="gene ID" value="TraesSTA1B03G00350790"/>
</dbReference>
<feature type="transmembrane region" description="Helical" evidence="10">
    <location>
        <begin position="53"/>
        <end position="76"/>
    </location>
</feature>
<dbReference type="Gramene" id="TraesLAC1B03G00354450.1">
    <property type="protein sequence ID" value="TraesLAC1B03G00354450.1"/>
    <property type="gene ID" value="TraesLAC1B03G00354450"/>
</dbReference>
<protein>
    <recommendedName>
        <fullName evidence="9">PSII 6.1 kDa protein</fullName>
    </recommendedName>
</protein>
<gene>
    <name evidence="12" type="primary">LOC123095935</name>
</gene>
<dbReference type="EnsemblPlants" id="TraesCS1B02G343300.1">
    <property type="protein sequence ID" value="TraesCS1B02G343300.1"/>
    <property type="gene ID" value="TraesCS1B02G343300"/>
</dbReference>
<sequence length="127" mass="12997">MATISSTMVLVAAIPSPALGLPQLRVARAERLRCRFSKRVSSALAPVVTKGVPLLAVASTTAASAAPMLASALALVDERMSSEATGLSNDLLGWVLLAAIGLVLCFYTVYSSTFDDDDQSGGGGIAL</sequence>
<dbReference type="InterPro" id="IPR009806">
    <property type="entry name" value="PSII_PsbW_class2"/>
</dbReference>
<comment type="similarity">
    <text evidence="2">Belongs to the psbW family.</text>
</comment>
<name>A0A3B5Z1U3_WHEAT</name>
<dbReference type="Proteomes" id="UP000019116">
    <property type="component" value="Chromosome 1B"/>
</dbReference>
<evidence type="ECO:0000256" key="10">
    <source>
        <dbReference type="SAM" id="Phobius"/>
    </source>
</evidence>
<keyword evidence="3" id="KW-0150">Chloroplast</keyword>
<evidence type="ECO:0000256" key="1">
    <source>
        <dbReference type="ARBA" id="ARBA00004581"/>
    </source>
</evidence>
<feature type="signal peptide" evidence="11">
    <location>
        <begin position="1"/>
        <end position="20"/>
    </location>
</feature>
<dbReference type="Gramene" id="TraesCS1B02G343300.1">
    <property type="protein sequence ID" value="TraesCS1B02G343300.1"/>
    <property type="gene ID" value="TraesCS1B02G343300"/>
</dbReference>
<evidence type="ECO:0000256" key="9">
    <source>
        <dbReference type="ARBA" id="ARBA00031756"/>
    </source>
</evidence>
<dbReference type="PANTHER" id="PTHR34552:SF3">
    <property type="entry name" value="PSII 6.1 KDA PROTEIN"/>
    <property type="match status" value="1"/>
</dbReference>
<comment type="subcellular location">
    <subcellularLocation>
        <location evidence="1">Plastid</location>
        <location evidence="1">Chloroplast thylakoid membrane</location>
        <topology evidence="1">Single-pass membrane protein</topology>
    </subcellularLocation>
</comment>
<keyword evidence="10" id="KW-0812">Transmembrane</keyword>
<keyword evidence="10" id="KW-1133">Transmembrane helix</keyword>
<dbReference type="AlphaFoldDB" id="A0A3B5Z1U3"/>
<proteinExistence type="inferred from homology"/>
<keyword evidence="4" id="KW-0602">Photosynthesis</keyword>
<evidence type="ECO:0000256" key="8">
    <source>
        <dbReference type="ARBA" id="ARBA00023276"/>
    </source>
</evidence>
<dbReference type="Gramene" id="TraesKAR1B01G0374940.1">
    <property type="protein sequence ID" value="cds.TraesKAR1B01G0374940.1"/>
    <property type="gene ID" value="TraesKAR1B01G0374940"/>
</dbReference>
<dbReference type="GO" id="GO:0009535">
    <property type="term" value="C:chloroplast thylakoid membrane"/>
    <property type="evidence" value="ECO:0007669"/>
    <property type="project" value="UniProtKB-SubCell"/>
</dbReference>
<keyword evidence="7 10" id="KW-0472">Membrane</keyword>
<evidence type="ECO:0000313" key="13">
    <source>
        <dbReference type="Proteomes" id="UP000019116"/>
    </source>
</evidence>
<keyword evidence="11" id="KW-0732">Signal</keyword>
<keyword evidence="5" id="KW-0934">Plastid</keyword>
<evidence type="ECO:0000256" key="5">
    <source>
        <dbReference type="ARBA" id="ARBA00022640"/>
    </source>
</evidence>
<dbReference type="GO" id="GO:0009523">
    <property type="term" value="C:photosystem II"/>
    <property type="evidence" value="ECO:0007669"/>
    <property type="project" value="UniProtKB-KW"/>
</dbReference>
<feature type="chain" id="PRO_5043170211" description="PSII 6.1 kDa protein" evidence="11">
    <location>
        <begin position="21"/>
        <end position="127"/>
    </location>
</feature>
<dbReference type="Gramene" id="TraesCLE_scaffold_029895_01G000500.1">
    <property type="protein sequence ID" value="TraesCLE_scaffold_029895_01G000500.1"/>
    <property type="gene ID" value="TraesCLE_scaffold_029895_01G000500"/>
</dbReference>
<evidence type="ECO:0000256" key="6">
    <source>
        <dbReference type="ARBA" id="ARBA00023078"/>
    </source>
</evidence>
<dbReference type="Gramene" id="TraesCAD_scaffold_039500_01G000100.1">
    <property type="protein sequence ID" value="TraesCAD_scaffold_039500_01G000100.1"/>
    <property type="gene ID" value="TraesCAD_scaffold_039500_01G000100"/>
</dbReference>
<dbReference type="Gramene" id="TraesCS1B03G0942000.1">
    <property type="protein sequence ID" value="TraesCS1B03G0942000.1.CDS"/>
    <property type="gene ID" value="TraesCS1B03G0942000"/>
</dbReference>
<organism evidence="12">
    <name type="scientific">Triticum aestivum</name>
    <name type="common">Wheat</name>
    <dbReference type="NCBI Taxonomy" id="4565"/>
    <lineage>
        <taxon>Eukaryota</taxon>
        <taxon>Viridiplantae</taxon>
        <taxon>Streptophyta</taxon>
        <taxon>Embryophyta</taxon>
        <taxon>Tracheophyta</taxon>
        <taxon>Spermatophyta</taxon>
        <taxon>Magnoliopsida</taxon>
        <taxon>Liliopsida</taxon>
        <taxon>Poales</taxon>
        <taxon>Poaceae</taxon>
        <taxon>BOP clade</taxon>
        <taxon>Pooideae</taxon>
        <taxon>Triticodae</taxon>
        <taxon>Triticeae</taxon>
        <taxon>Triticinae</taxon>
        <taxon>Triticum</taxon>
    </lineage>
</organism>
<dbReference type="Gramene" id="TraesNOR1B03G00355460.1">
    <property type="protein sequence ID" value="TraesNOR1B03G00355460.1"/>
    <property type="gene ID" value="TraesNOR1B03G00355460"/>
</dbReference>
<accession>A0A3B5Z1U3</accession>
<evidence type="ECO:0000313" key="12">
    <source>
        <dbReference type="EnsemblPlants" id="TraesCS1B02G343300.1"/>
    </source>
</evidence>
<dbReference type="GeneID" id="123095935"/>
<dbReference type="Pfam" id="PF07123">
    <property type="entry name" value="PsbW"/>
    <property type="match status" value="1"/>
</dbReference>
<dbReference type="Gramene" id="TraesJAG1B03G00350720.1">
    <property type="protein sequence ID" value="TraesJAG1B03G00350720.1"/>
    <property type="gene ID" value="TraesJAG1B03G00350720"/>
</dbReference>